<keyword evidence="1" id="KW-1133">Transmembrane helix</keyword>
<dbReference type="RefSeq" id="WP_271277063.1">
    <property type="nucleotide sequence ID" value="NZ_BAABFD010000005.1"/>
</dbReference>
<gene>
    <name evidence="2" type="ORF">OUY24_18105</name>
</gene>
<name>A0ABT4T0I3_9ACTN</name>
<keyword evidence="1" id="KW-0812">Transmembrane</keyword>
<sequence>MLALALAAVVRRVVVAIGLTVALVVVPYLLATSGPAPWLLMGTPAAGFAITQSVPTFAHVDVDLSPISGYHPLPPWAGLAVTCGYAVLALGAAAHRPPREGRRRRPATAP</sequence>
<reference evidence="2 3" key="1">
    <citation type="submission" date="2022-11" db="EMBL/GenBank/DDBJ databases">
        <title>Nonomuraea corallina sp. nov., a new species of the genus Nonomuraea isolated from sea side sediment in Thai sea.</title>
        <authorList>
            <person name="Ngamcharungchit C."/>
            <person name="Matsumoto A."/>
            <person name="Suriyachadkun C."/>
            <person name="Panbangred W."/>
            <person name="Inahashi Y."/>
            <person name="Intra B."/>
        </authorList>
    </citation>
    <scope>NUCLEOTIDE SEQUENCE [LARGE SCALE GENOMIC DNA]</scope>
    <source>
        <strain evidence="2 3">DSM 43553</strain>
    </source>
</reference>
<protein>
    <submittedName>
        <fullName evidence="2">Uncharacterized protein</fullName>
    </submittedName>
</protein>
<evidence type="ECO:0000313" key="3">
    <source>
        <dbReference type="Proteomes" id="UP001212498"/>
    </source>
</evidence>
<dbReference type="Proteomes" id="UP001212498">
    <property type="component" value="Unassembled WGS sequence"/>
</dbReference>
<dbReference type="EMBL" id="JAPNUD010000044">
    <property type="protein sequence ID" value="MDA0642551.1"/>
    <property type="molecule type" value="Genomic_DNA"/>
</dbReference>
<accession>A0ABT4T0I3</accession>
<keyword evidence="3" id="KW-1185">Reference proteome</keyword>
<proteinExistence type="predicted"/>
<feature type="transmembrane region" description="Helical" evidence="1">
    <location>
        <begin position="76"/>
        <end position="95"/>
    </location>
</feature>
<feature type="transmembrane region" description="Helical" evidence="1">
    <location>
        <begin position="12"/>
        <end position="31"/>
    </location>
</feature>
<evidence type="ECO:0000313" key="2">
    <source>
        <dbReference type="EMBL" id="MDA0642551.1"/>
    </source>
</evidence>
<evidence type="ECO:0000256" key="1">
    <source>
        <dbReference type="SAM" id="Phobius"/>
    </source>
</evidence>
<comment type="caution">
    <text evidence="2">The sequence shown here is derived from an EMBL/GenBank/DDBJ whole genome shotgun (WGS) entry which is preliminary data.</text>
</comment>
<keyword evidence="1" id="KW-0472">Membrane</keyword>
<organism evidence="2 3">
    <name type="scientific">Nonomuraea ferruginea</name>
    <dbReference type="NCBI Taxonomy" id="46174"/>
    <lineage>
        <taxon>Bacteria</taxon>
        <taxon>Bacillati</taxon>
        <taxon>Actinomycetota</taxon>
        <taxon>Actinomycetes</taxon>
        <taxon>Streptosporangiales</taxon>
        <taxon>Streptosporangiaceae</taxon>
        <taxon>Nonomuraea</taxon>
    </lineage>
</organism>